<dbReference type="RefSeq" id="WP_003610405.1">
    <property type="nucleotide sequence ID" value="NZ_ALXH01000126.1"/>
</dbReference>
<protein>
    <recommendedName>
        <fullName evidence="2">Inositolphosphotransferase Aur1/Ipt1 domain-containing protein</fullName>
    </recommendedName>
</protein>
<keyword evidence="1" id="KW-1133">Transmembrane helix</keyword>
<keyword evidence="5" id="KW-1185">Reference proteome</keyword>
<proteinExistence type="predicted"/>
<feature type="transmembrane region" description="Helical" evidence="1">
    <location>
        <begin position="91"/>
        <end position="113"/>
    </location>
</feature>
<accession>A0AA41CRC2</accession>
<dbReference type="EMBL" id="JAAOCP010000001">
    <property type="protein sequence ID" value="MBJ7637834.1"/>
    <property type="molecule type" value="Genomic_DNA"/>
</dbReference>
<dbReference type="Proteomes" id="UP000808038">
    <property type="component" value="Unassembled WGS sequence"/>
</dbReference>
<dbReference type="InterPro" id="IPR026841">
    <property type="entry name" value="Aur1/Ipt1"/>
</dbReference>
<evidence type="ECO:0000313" key="5">
    <source>
        <dbReference type="Proteomes" id="UP000728106"/>
    </source>
</evidence>
<keyword evidence="1" id="KW-0812">Transmembrane</keyword>
<evidence type="ECO:0000313" key="4">
    <source>
        <dbReference type="EMBL" id="MBJ7637834.1"/>
    </source>
</evidence>
<feature type="transmembrane region" description="Helical" evidence="1">
    <location>
        <begin position="57"/>
        <end position="79"/>
    </location>
</feature>
<feature type="transmembrane region" description="Helical" evidence="1">
    <location>
        <begin position="12"/>
        <end position="37"/>
    </location>
</feature>
<organism evidence="4 5">
    <name type="scientific">Weissella confusa</name>
    <name type="common">Lactobacillus confusus</name>
    <dbReference type="NCBI Taxonomy" id="1583"/>
    <lineage>
        <taxon>Bacteria</taxon>
        <taxon>Bacillati</taxon>
        <taxon>Bacillota</taxon>
        <taxon>Bacilli</taxon>
        <taxon>Lactobacillales</taxon>
        <taxon>Lactobacillaceae</taxon>
        <taxon>Weissella</taxon>
    </lineage>
</organism>
<feature type="domain" description="Inositolphosphotransferase Aur1/Ipt1" evidence="2">
    <location>
        <begin position="67"/>
        <end position="218"/>
    </location>
</feature>
<feature type="transmembrane region" description="Helical" evidence="1">
    <location>
        <begin position="180"/>
        <end position="201"/>
    </location>
</feature>
<feature type="transmembrane region" description="Helical" evidence="1">
    <location>
        <begin position="156"/>
        <end position="173"/>
    </location>
</feature>
<dbReference type="GeneID" id="57978614"/>
<evidence type="ECO:0000256" key="1">
    <source>
        <dbReference type="SAM" id="Phobius"/>
    </source>
</evidence>
<comment type="caution">
    <text evidence="4">The sequence shown here is derived from an EMBL/GenBank/DDBJ whole genome shotgun (WGS) entry which is preliminary data.</text>
</comment>
<name>A0AA41CRC2_WEICO</name>
<reference evidence="4" key="1">
    <citation type="submission" date="2020-02" db="EMBL/GenBank/DDBJ databases">
        <authorList>
            <person name="Fontana A."/>
            <person name="Patrone V."/>
            <person name="Morelli L."/>
        </authorList>
    </citation>
    <scope>NUCLEOTIDE SEQUENCE</scope>
    <source>
        <strain evidence="3">CCUG 30943</strain>
        <strain evidence="4">CCUG 43002</strain>
    </source>
</reference>
<evidence type="ECO:0000259" key="2">
    <source>
        <dbReference type="Pfam" id="PF14378"/>
    </source>
</evidence>
<gene>
    <name evidence="4" type="ORF">HAU20_00135</name>
    <name evidence="3" type="ORF">HAU43_01345</name>
</gene>
<dbReference type="Proteomes" id="UP000728106">
    <property type="component" value="Unassembled WGS sequence"/>
</dbReference>
<keyword evidence="1" id="KW-0472">Membrane</keyword>
<dbReference type="EMBL" id="JAAOCX010000001">
    <property type="protein sequence ID" value="MBJ7631758.1"/>
    <property type="molecule type" value="Genomic_DNA"/>
</dbReference>
<feature type="transmembrane region" description="Helical" evidence="1">
    <location>
        <begin position="207"/>
        <end position="225"/>
    </location>
</feature>
<dbReference type="GO" id="GO:0016020">
    <property type="term" value="C:membrane"/>
    <property type="evidence" value="ECO:0007669"/>
    <property type="project" value="UniProtKB-SubCell"/>
</dbReference>
<sequence>MTSFKQVWHAKWPMIVGLFLFVWAIESFSYFVVATWAGGMHGGVASAVNLQLGIDRVIPWFTPIFALYMPLPFIWIILWPVMAWFAGRERLFWQYFTVSSLVYVISTVIYAVMPTVTIPHDFLVGPIQVLSKDSAFYSQIAVLDSSSVNVFGSFPSYHNTWAALAVFFGVVALREHRSVLGVICVVFGLLITLSTFLLHQHAVLDAVFTYGLVGLCWWLDAKLGWSRKLLQAKK</sequence>
<dbReference type="Pfam" id="PF14378">
    <property type="entry name" value="PAP2_3"/>
    <property type="match status" value="1"/>
</dbReference>
<dbReference type="AlphaFoldDB" id="A0AA41CRC2"/>
<evidence type="ECO:0000313" key="3">
    <source>
        <dbReference type="EMBL" id="MBJ7631758.1"/>
    </source>
</evidence>
<reference evidence="4 5" key="2">
    <citation type="journal article" date="2021" name="Int. J. Food Microbiol.">
        <title>Safety demonstration of a microbial species for use in the food chain: Weissella confusa.</title>
        <authorList>
            <person name="Bourdichon F."/>
            <person name="Patrone V."/>
            <person name="Fontana A."/>
            <person name="Milani G."/>
            <person name="Morelli L."/>
        </authorList>
    </citation>
    <scope>NUCLEOTIDE SEQUENCE [LARGE SCALE GENOMIC DNA]</scope>
    <source>
        <strain evidence="3">CCUG 30943</strain>
        <strain evidence="4 5">CCUG 43002</strain>
    </source>
</reference>